<comment type="caution">
    <text evidence="1">The sequence shown here is derived from an EMBL/GenBank/DDBJ whole genome shotgun (WGS) entry which is preliminary data.</text>
</comment>
<dbReference type="EMBL" id="QURL01000008">
    <property type="protein sequence ID" value="RFC62276.1"/>
    <property type="molecule type" value="Genomic_DNA"/>
</dbReference>
<name>A0A371WZB9_9HYPH</name>
<proteinExistence type="predicted"/>
<keyword evidence="2" id="KW-1185">Reference proteome</keyword>
<dbReference type="PANTHER" id="PTHR47628:SF1">
    <property type="entry name" value="ALIPHATIC AMIDASE EXPRESSION-REGULATING PROTEIN"/>
    <property type="match status" value="1"/>
</dbReference>
<reference evidence="1 2" key="1">
    <citation type="submission" date="2018-08" db="EMBL/GenBank/DDBJ databases">
        <title>Fulvimarina sp. 85, whole genome shotgun sequence.</title>
        <authorList>
            <person name="Tuo L."/>
        </authorList>
    </citation>
    <scope>NUCLEOTIDE SEQUENCE [LARGE SCALE GENOMIC DNA]</scope>
    <source>
        <strain evidence="1 2">85</strain>
    </source>
</reference>
<dbReference type="Pfam" id="PF13433">
    <property type="entry name" value="Peripla_BP_5"/>
    <property type="match status" value="2"/>
</dbReference>
<organism evidence="1 2">
    <name type="scientific">Fulvimarina endophytica</name>
    <dbReference type="NCBI Taxonomy" id="2293836"/>
    <lineage>
        <taxon>Bacteria</taxon>
        <taxon>Pseudomonadati</taxon>
        <taxon>Pseudomonadota</taxon>
        <taxon>Alphaproteobacteria</taxon>
        <taxon>Hyphomicrobiales</taxon>
        <taxon>Aurantimonadaceae</taxon>
        <taxon>Fulvimarina</taxon>
    </lineage>
</organism>
<protein>
    <submittedName>
        <fullName evidence="1">N-acetylmuramoyl-L-alanine amidase</fullName>
    </submittedName>
</protein>
<gene>
    <name evidence="1" type="ORF">DYI37_17395</name>
</gene>
<accession>A0A371WZB9</accession>
<evidence type="ECO:0000313" key="2">
    <source>
        <dbReference type="Proteomes" id="UP000264310"/>
    </source>
</evidence>
<sequence>MKTRIDIGILFSRSGPYRLLAEASYRGAMDAIAAINADPERRIEIVGIVRDPAGNTDRYASLCADILATSSARHIVGCTTSWSRKEVIPNLEKAGGTLWYACPYEGFEASEHVVYLHACPNQHLVPLLAHVLPRFGSRAFFVGSNYIWGWETNRVARDVVGDVGGTVLGERYLPLGDTDVARLIEEIRATRPNFILNNLIGPSSYAFFRAYGDLCRSDPAFSPRTCPILSCNLTEIELPEIGPSANGHLSVGPWFAASTTDAAPSPSASSFYAAAHSAVSVLADRLTDEIRGGAGAMAFSDRTFKTRLGPIRIDPNTHHTSLPVRIARAQDGRFEVIEAEDGLVAPDPYLSRYDPARLMGRRTLRVVS</sequence>
<dbReference type="OrthoDB" id="9802022at2"/>
<evidence type="ECO:0000313" key="1">
    <source>
        <dbReference type="EMBL" id="RFC62276.1"/>
    </source>
</evidence>
<dbReference type="Proteomes" id="UP000264310">
    <property type="component" value="Unassembled WGS sequence"/>
</dbReference>
<dbReference type="PANTHER" id="PTHR47628">
    <property type="match status" value="1"/>
</dbReference>
<dbReference type="RefSeq" id="WP_116684544.1">
    <property type="nucleotide sequence ID" value="NZ_QURL01000008.1"/>
</dbReference>
<dbReference type="SUPFAM" id="SSF53822">
    <property type="entry name" value="Periplasmic binding protein-like I"/>
    <property type="match status" value="1"/>
</dbReference>
<dbReference type="AlphaFoldDB" id="A0A371WZB9"/>
<dbReference type="Gene3D" id="3.40.50.2300">
    <property type="match status" value="2"/>
</dbReference>
<dbReference type="InterPro" id="IPR028082">
    <property type="entry name" value="Peripla_BP_I"/>
</dbReference>